<protein>
    <submittedName>
        <fullName evidence="1">Uncharacterized protein</fullName>
    </submittedName>
</protein>
<name>A0A0F9NVW9_9ZZZZ</name>
<evidence type="ECO:0000313" key="1">
    <source>
        <dbReference type="EMBL" id="KKM85412.1"/>
    </source>
</evidence>
<dbReference type="EMBL" id="LAZR01007415">
    <property type="protein sequence ID" value="KKM85412.1"/>
    <property type="molecule type" value="Genomic_DNA"/>
</dbReference>
<gene>
    <name evidence="1" type="ORF">LCGC14_1289350</name>
</gene>
<reference evidence="1" key="1">
    <citation type="journal article" date="2015" name="Nature">
        <title>Complex archaea that bridge the gap between prokaryotes and eukaryotes.</title>
        <authorList>
            <person name="Spang A."/>
            <person name="Saw J.H."/>
            <person name="Jorgensen S.L."/>
            <person name="Zaremba-Niedzwiedzka K."/>
            <person name="Martijn J."/>
            <person name="Lind A.E."/>
            <person name="van Eijk R."/>
            <person name="Schleper C."/>
            <person name="Guy L."/>
            <person name="Ettema T.J."/>
        </authorList>
    </citation>
    <scope>NUCLEOTIDE SEQUENCE</scope>
</reference>
<dbReference type="AlphaFoldDB" id="A0A0F9NVW9"/>
<proteinExistence type="predicted"/>
<organism evidence="1">
    <name type="scientific">marine sediment metagenome</name>
    <dbReference type="NCBI Taxonomy" id="412755"/>
    <lineage>
        <taxon>unclassified sequences</taxon>
        <taxon>metagenomes</taxon>
        <taxon>ecological metagenomes</taxon>
    </lineage>
</organism>
<sequence>MSDPERIKLLEKALIKYVELYGFIDEAREYYIRNADGKVAVSEQKH</sequence>
<comment type="caution">
    <text evidence="1">The sequence shown here is derived from an EMBL/GenBank/DDBJ whole genome shotgun (WGS) entry which is preliminary data.</text>
</comment>
<accession>A0A0F9NVW9</accession>